<dbReference type="CDD" id="cd00056">
    <property type="entry name" value="ENDO3c"/>
    <property type="match status" value="1"/>
</dbReference>
<dbReference type="Gene3D" id="1.10.1670.40">
    <property type="match status" value="1"/>
</dbReference>
<reference evidence="6 7" key="1">
    <citation type="submission" date="2023-11" db="EMBL/GenBank/DDBJ databases">
        <authorList>
            <person name="Bao R."/>
        </authorList>
    </citation>
    <scope>NUCLEOTIDE SEQUENCE [LARGE SCALE GENOMIC DNA]</scope>
    <source>
        <strain evidence="6 7">PJ23</strain>
    </source>
</reference>
<dbReference type="Proteomes" id="UP001274321">
    <property type="component" value="Unassembled WGS sequence"/>
</dbReference>
<dbReference type="Pfam" id="PF00730">
    <property type="entry name" value="HhH-GPD"/>
    <property type="match status" value="1"/>
</dbReference>
<keyword evidence="7" id="KW-1185">Reference proteome</keyword>
<dbReference type="EMBL" id="JAXAFJ010000013">
    <property type="protein sequence ID" value="MDX6807577.1"/>
    <property type="molecule type" value="Genomic_DNA"/>
</dbReference>
<dbReference type="SUPFAM" id="SSF48150">
    <property type="entry name" value="DNA-glycosylase"/>
    <property type="match status" value="1"/>
</dbReference>
<dbReference type="InterPro" id="IPR011257">
    <property type="entry name" value="DNA_glycosylase"/>
</dbReference>
<name>A0ABU4RRT9_9HYPH</name>
<feature type="domain" description="HhH-GPD" evidence="5">
    <location>
        <begin position="54"/>
        <end position="205"/>
    </location>
</feature>
<evidence type="ECO:0000259" key="5">
    <source>
        <dbReference type="SMART" id="SM00478"/>
    </source>
</evidence>
<organism evidence="6 7">
    <name type="scientific">Terrihabitans rhizophilus</name>
    <dbReference type="NCBI Taxonomy" id="3092662"/>
    <lineage>
        <taxon>Bacteria</taxon>
        <taxon>Pseudomonadati</taxon>
        <taxon>Pseudomonadota</taxon>
        <taxon>Alphaproteobacteria</taxon>
        <taxon>Hyphomicrobiales</taxon>
        <taxon>Terrihabitans</taxon>
    </lineage>
</organism>
<dbReference type="Gene3D" id="1.10.340.30">
    <property type="entry name" value="Hypothetical protein, domain 2"/>
    <property type="match status" value="1"/>
</dbReference>
<protein>
    <recommendedName>
        <fullName evidence="2">DNA-3-methyladenine glycosylase II</fullName>
        <ecNumber evidence="2">3.2.2.21</ecNumber>
    </recommendedName>
</protein>
<evidence type="ECO:0000256" key="1">
    <source>
        <dbReference type="ARBA" id="ARBA00000086"/>
    </source>
</evidence>
<comment type="caution">
    <text evidence="6">The sequence shown here is derived from an EMBL/GenBank/DDBJ whole genome shotgun (WGS) entry which is preliminary data.</text>
</comment>
<dbReference type="RefSeq" id="WP_319845718.1">
    <property type="nucleotide sequence ID" value="NZ_JAXAFJ010000013.1"/>
</dbReference>
<keyword evidence="3" id="KW-0227">DNA damage</keyword>
<evidence type="ECO:0000256" key="4">
    <source>
        <dbReference type="ARBA" id="ARBA00023204"/>
    </source>
</evidence>
<dbReference type="EC" id="3.2.2.21" evidence="2"/>
<evidence type="ECO:0000313" key="7">
    <source>
        <dbReference type="Proteomes" id="UP001274321"/>
    </source>
</evidence>
<dbReference type="InterPro" id="IPR003265">
    <property type="entry name" value="HhH-GPD_domain"/>
</dbReference>
<gene>
    <name evidence="6" type="ORF">SCD90_16040</name>
</gene>
<proteinExistence type="predicted"/>
<evidence type="ECO:0000256" key="2">
    <source>
        <dbReference type="ARBA" id="ARBA00012000"/>
    </source>
</evidence>
<accession>A0ABU4RRT9</accession>
<dbReference type="PANTHER" id="PTHR43003">
    <property type="entry name" value="DNA-3-METHYLADENINE GLYCOSYLASE"/>
    <property type="match status" value="1"/>
</dbReference>
<evidence type="ECO:0000256" key="3">
    <source>
        <dbReference type="ARBA" id="ARBA00022763"/>
    </source>
</evidence>
<comment type="catalytic activity">
    <reaction evidence="1">
        <text>Hydrolysis of alkylated DNA, releasing 3-methyladenine, 3-methylguanine, 7-methylguanine and 7-methyladenine.</text>
        <dbReference type="EC" id="3.2.2.21"/>
    </reaction>
</comment>
<dbReference type="SMART" id="SM00478">
    <property type="entry name" value="ENDO3c"/>
    <property type="match status" value="1"/>
</dbReference>
<dbReference type="InterPro" id="IPR051912">
    <property type="entry name" value="Alkylbase_DNA_Glycosylase/TA"/>
</dbReference>
<dbReference type="PANTHER" id="PTHR43003:SF5">
    <property type="entry name" value="DNA-3-METHYLADENINE GLYCOSYLASE"/>
    <property type="match status" value="1"/>
</dbReference>
<keyword evidence="4" id="KW-0234">DNA repair</keyword>
<sequence>MHLPATIANEADLAAHLDALLVRAPGLAEASGIAGPLPLRRISPDFAGLVWVIVGQQISVAAARAIQARLEAELGTLSADAMLEAPDEALRRAGLSIQKMRALRAAAAEVTGGLDLSTLSSLDAEEAIPTLCRIKGVGRWTAEVFLLFAVGHPDVFPAGDLAVREAARLIHGLDERPEERDLRAMAEGWRPHRGVAARLFWAYLGAVRSGRDSAPV</sequence>
<evidence type="ECO:0000313" key="6">
    <source>
        <dbReference type="EMBL" id="MDX6807577.1"/>
    </source>
</evidence>